<reference evidence="9" key="2">
    <citation type="submission" date="2025-09" db="UniProtKB">
        <authorList>
            <consortium name="Ensembl"/>
        </authorList>
    </citation>
    <scope>IDENTIFICATION</scope>
</reference>
<sequence length="582" mass="66191">RKRGDYDSDAAEDEDFIPNAEEEEEEEEEEEVEENEEEKEEEEEAEDLDLDFRTPGKSRANYTINRTSVSILLFLFLSLLSSLEYIFLLCYKTFMVTFSVTFVVCMCLVRFTSVPADPNRWDMLLFAGGPVWAMEWCPTPDGAPVTQYVALACHRGMDDQHYVNKMYGGPALIQLWDVGKLECNNRPDSQPILVYGLAQDKGFIWHLKWCPAGGWDELPTTAPLLPRLGLLAVATSNGVVTIYSLPHPDALNTNKKQDNCESLVICKVNRLKHLTLKLGSFNAPRHERSGQILSMDWLPEKPHNIIAIGFYDGIVGLWDLTTKSTLLRVREPDRSLSLLPYRCLLAHDHAVRAVAFCPSSRYLLVTAGEDRYVKTWDLRRPYNPITALKRCLTNEIYWPLNASGFMLAQDNSYASIGSHGVHYFDLNQRSYFAIPRTATVWVSVCNLSMFTHWHPVCILNFFTFFFTPILIFLIILSDFKGTFTGCEKRAVWKHMKSTEVKAKIHIDEFPLAALHKVRFSPNMCSHTWVVSGGRTGLVRLLCLKGMNSTPVNSKSESKAEFKVPLDSVKELEQTVRTTSDDL</sequence>
<evidence type="ECO:0000256" key="2">
    <source>
        <dbReference type="ARBA" id="ARBA00022574"/>
    </source>
</evidence>
<dbReference type="Gene3D" id="2.130.10.10">
    <property type="entry name" value="YVTN repeat-like/Quinoprotein amine dehydrogenase"/>
    <property type="match status" value="1"/>
</dbReference>
<dbReference type="SUPFAM" id="SSF50978">
    <property type="entry name" value="WD40 repeat-like"/>
    <property type="match status" value="1"/>
</dbReference>
<dbReference type="PANTHER" id="PTHR15052:SF2">
    <property type="entry name" value="GENERAL TRANSCRIPTION FACTOR 3C POLYPEPTIDE 2"/>
    <property type="match status" value="1"/>
</dbReference>
<evidence type="ECO:0000313" key="9">
    <source>
        <dbReference type="Ensembl" id="ENSMMOP00000020748.1"/>
    </source>
</evidence>
<organism evidence="9 10">
    <name type="scientific">Mola mola</name>
    <name type="common">Ocean sunfish</name>
    <name type="synonym">Tetraodon mola</name>
    <dbReference type="NCBI Taxonomy" id="94237"/>
    <lineage>
        <taxon>Eukaryota</taxon>
        <taxon>Metazoa</taxon>
        <taxon>Chordata</taxon>
        <taxon>Craniata</taxon>
        <taxon>Vertebrata</taxon>
        <taxon>Euteleostomi</taxon>
        <taxon>Actinopterygii</taxon>
        <taxon>Neopterygii</taxon>
        <taxon>Teleostei</taxon>
        <taxon>Neoteleostei</taxon>
        <taxon>Acanthomorphata</taxon>
        <taxon>Eupercaria</taxon>
        <taxon>Tetraodontiformes</taxon>
        <taxon>Molidae</taxon>
        <taxon>Mola</taxon>
    </lineage>
</organism>
<accession>A0A3Q3WRM1</accession>
<keyword evidence="8" id="KW-0812">Transmembrane</keyword>
<keyword evidence="3" id="KW-0677">Repeat</keyword>
<evidence type="ECO:0000256" key="6">
    <source>
        <dbReference type="PROSITE-ProRule" id="PRU00221"/>
    </source>
</evidence>
<keyword evidence="10" id="KW-1185">Reference proteome</keyword>
<evidence type="ECO:0000256" key="3">
    <source>
        <dbReference type="ARBA" id="ARBA00022737"/>
    </source>
</evidence>
<proteinExistence type="predicted"/>
<dbReference type="Pfam" id="PF00400">
    <property type="entry name" value="WD40"/>
    <property type="match status" value="1"/>
</dbReference>
<evidence type="ECO:0000256" key="5">
    <source>
        <dbReference type="ARBA" id="ARBA00023242"/>
    </source>
</evidence>
<dbReference type="GO" id="GO:0006383">
    <property type="term" value="P:transcription by RNA polymerase III"/>
    <property type="evidence" value="ECO:0007669"/>
    <property type="project" value="TreeGrafter"/>
</dbReference>
<keyword evidence="8" id="KW-0472">Membrane</keyword>
<evidence type="ECO:0000313" key="10">
    <source>
        <dbReference type="Proteomes" id="UP000261620"/>
    </source>
</evidence>
<evidence type="ECO:0000256" key="8">
    <source>
        <dbReference type="SAM" id="Phobius"/>
    </source>
</evidence>
<dbReference type="InterPro" id="IPR015943">
    <property type="entry name" value="WD40/YVTN_repeat-like_dom_sf"/>
</dbReference>
<feature type="transmembrane region" description="Helical" evidence="8">
    <location>
        <begin position="69"/>
        <end position="88"/>
    </location>
</feature>
<keyword evidence="8" id="KW-1133">Transmembrane helix</keyword>
<feature type="transmembrane region" description="Helical" evidence="8">
    <location>
        <begin position="456"/>
        <end position="476"/>
    </location>
</feature>
<feature type="transmembrane region" description="Helical" evidence="8">
    <location>
        <begin position="94"/>
        <end position="113"/>
    </location>
</feature>
<reference evidence="9" key="1">
    <citation type="submission" date="2025-08" db="UniProtKB">
        <authorList>
            <consortium name="Ensembl"/>
        </authorList>
    </citation>
    <scope>IDENTIFICATION</scope>
</reference>
<dbReference type="PROSITE" id="PS00678">
    <property type="entry name" value="WD_REPEATS_1"/>
    <property type="match status" value="1"/>
</dbReference>
<dbReference type="InterPro" id="IPR019775">
    <property type="entry name" value="WD40_repeat_CS"/>
</dbReference>
<dbReference type="Proteomes" id="UP000261620">
    <property type="component" value="Unplaced"/>
</dbReference>
<dbReference type="InterPro" id="IPR001680">
    <property type="entry name" value="WD40_rpt"/>
</dbReference>
<dbReference type="PROSITE" id="PS50294">
    <property type="entry name" value="WD_REPEATS_REGION"/>
    <property type="match status" value="1"/>
</dbReference>
<protein>
    <submittedName>
        <fullName evidence="9">Uncharacterized protein</fullName>
    </submittedName>
</protein>
<comment type="subcellular location">
    <subcellularLocation>
        <location evidence="1">Nucleus</location>
    </subcellularLocation>
</comment>
<keyword evidence="4" id="KW-0804">Transcription</keyword>
<evidence type="ECO:0000256" key="4">
    <source>
        <dbReference type="ARBA" id="ARBA00023163"/>
    </source>
</evidence>
<evidence type="ECO:0000256" key="7">
    <source>
        <dbReference type="SAM" id="MobiDB-lite"/>
    </source>
</evidence>
<dbReference type="GO" id="GO:0005634">
    <property type="term" value="C:nucleus"/>
    <property type="evidence" value="ECO:0007669"/>
    <property type="project" value="UniProtKB-SubCell"/>
</dbReference>
<dbReference type="AlphaFoldDB" id="A0A3Q3WRM1"/>
<feature type="repeat" description="WD" evidence="6">
    <location>
        <begin position="344"/>
        <end position="379"/>
    </location>
</feature>
<feature type="region of interest" description="Disordered" evidence="7">
    <location>
        <begin position="1"/>
        <end position="54"/>
    </location>
</feature>
<dbReference type="InterPro" id="IPR052416">
    <property type="entry name" value="GTF3C_component"/>
</dbReference>
<evidence type="ECO:0000256" key="1">
    <source>
        <dbReference type="ARBA" id="ARBA00004123"/>
    </source>
</evidence>
<keyword evidence="5" id="KW-0539">Nucleus</keyword>
<dbReference type="InterPro" id="IPR036322">
    <property type="entry name" value="WD40_repeat_dom_sf"/>
</dbReference>
<dbReference type="Ensembl" id="ENSMMOT00000021094.1">
    <property type="protein sequence ID" value="ENSMMOP00000020748.1"/>
    <property type="gene ID" value="ENSMMOG00000015778.1"/>
</dbReference>
<keyword evidence="2 6" id="KW-0853">WD repeat</keyword>
<dbReference type="GO" id="GO:0000127">
    <property type="term" value="C:transcription factor TFIIIC complex"/>
    <property type="evidence" value="ECO:0007669"/>
    <property type="project" value="TreeGrafter"/>
</dbReference>
<feature type="compositionally biased region" description="Acidic residues" evidence="7">
    <location>
        <begin position="7"/>
        <end position="49"/>
    </location>
</feature>
<dbReference type="PROSITE" id="PS50082">
    <property type="entry name" value="WD_REPEATS_2"/>
    <property type="match status" value="1"/>
</dbReference>
<dbReference type="SMART" id="SM00320">
    <property type="entry name" value="WD40"/>
    <property type="match status" value="4"/>
</dbReference>
<name>A0A3Q3WRM1_MOLML</name>
<dbReference type="PANTHER" id="PTHR15052">
    <property type="entry name" value="RNA POLYMERASE III TRANSCRIPTION INITIATION FACTOR COMPLEX SUBUNIT"/>
    <property type="match status" value="1"/>
</dbReference>